<dbReference type="Proteomes" id="UP001060085">
    <property type="component" value="Linkage Group LG01"/>
</dbReference>
<reference evidence="2" key="1">
    <citation type="journal article" date="2023" name="Nat. Plants">
        <title>Single-cell RNA sequencing provides a high-resolution roadmap for understanding the multicellular compartmentation of specialized metabolism.</title>
        <authorList>
            <person name="Sun S."/>
            <person name="Shen X."/>
            <person name="Li Y."/>
            <person name="Li Y."/>
            <person name="Wang S."/>
            <person name="Li R."/>
            <person name="Zhang H."/>
            <person name="Shen G."/>
            <person name="Guo B."/>
            <person name="Wei J."/>
            <person name="Xu J."/>
            <person name="St-Pierre B."/>
            <person name="Chen S."/>
            <person name="Sun C."/>
        </authorList>
    </citation>
    <scope>NUCLEOTIDE SEQUENCE [LARGE SCALE GENOMIC DNA]</scope>
</reference>
<evidence type="ECO:0000313" key="1">
    <source>
        <dbReference type="EMBL" id="KAI5679805.1"/>
    </source>
</evidence>
<keyword evidence="2" id="KW-1185">Reference proteome</keyword>
<organism evidence="1 2">
    <name type="scientific">Catharanthus roseus</name>
    <name type="common">Madagascar periwinkle</name>
    <name type="synonym">Vinca rosea</name>
    <dbReference type="NCBI Taxonomy" id="4058"/>
    <lineage>
        <taxon>Eukaryota</taxon>
        <taxon>Viridiplantae</taxon>
        <taxon>Streptophyta</taxon>
        <taxon>Embryophyta</taxon>
        <taxon>Tracheophyta</taxon>
        <taxon>Spermatophyta</taxon>
        <taxon>Magnoliopsida</taxon>
        <taxon>eudicotyledons</taxon>
        <taxon>Gunneridae</taxon>
        <taxon>Pentapetalae</taxon>
        <taxon>asterids</taxon>
        <taxon>lamiids</taxon>
        <taxon>Gentianales</taxon>
        <taxon>Apocynaceae</taxon>
        <taxon>Rauvolfioideae</taxon>
        <taxon>Vinceae</taxon>
        <taxon>Catharanthinae</taxon>
        <taxon>Catharanthus</taxon>
    </lineage>
</organism>
<accession>A0ACC0C4D3</accession>
<gene>
    <name evidence="1" type="ORF">M9H77_01032</name>
</gene>
<evidence type="ECO:0000313" key="2">
    <source>
        <dbReference type="Proteomes" id="UP001060085"/>
    </source>
</evidence>
<dbReference type="EMBL" id="CM044701">
    <property type="protein sequence ID" value="KAI5679805.1"/>
    <property type="molecule type" value="Genomic_DNA"/>
</dbReference>
<protein>
    <submittedName>
        <fullName evidence="1">Uncharacterized protein</fullName>
    </submittedName>
</protein>
<sequence length="628" mass="71230">MYKGRLGNHTGDDEDDHGYAETDPTGRYGRFEKILGKGAMKTVYKAIDEVLGMEVAWSQVKLNDLVRSPDDLQRLYSEVHLLSTLDHPSIIKFYTSWIDVDHRTFNFITEMFTSGTLREYRKMYKRVDIRAVKIWARQILEGLVYLHGHDPPVIHRDLKCDNIFVNGHLGQVKIGDLGLAAILRGSHRAHSVIGTPEFMAPELYEENYNELVDIYSFGMCLLEMLTAEYPYSECTNPAQIYKKVTLGKKPRAFYKVQDLEAQQFIGKCLETASKRLSAKALMLDPFLIMDDFHDPILESIENQKPFLNDNIGMEDLQLNEDIPKTNMTITGKLNPEDDTIFLKVQIADKEGAVRNVYFPFDILSDTPIDVANEMVKELDITDWTPSEIADMIDGEISGLLPSQEKLGQSVAAHYHTLDYKEDDDHNSPFYDFSSCSSSQISVLGLITSDRMDSNTRDRNLLQDDAFDDSSSQSSGWYSNLNYCSGDEYDPQVSPIRSKLHAISSSTHTTSSRFCRGENSSSSSQSYCLKQPNKDCVALRGGGATSKEKSGIMQDIRRLTRNCSLVDMRSQLLHRSLVEEVSKRRLFKTVGAVENIGFQDPYELSRKKTLPVVKNMISDGRRQKQQTRA</sequence>
<proteinExistence type="predicted"/>
<comment type="caution">
    <text evidence="1">The sequence shown here is derived from an EMBL/GenBank/DDBJ whole genome shotgun (WGS) entry which is preliminary data.</text>
</comment>
<name>A0ACC0C4D3_CATRO</name>